<comment type="caution">
    <text evidence="1">The sequence shown here is derived from an EMBL/GenBank/DDBJ whole genome shotgun (WGS) entry which is preliminary data.</text>
</comment>
<feature type="non-terminal residue" evidence="1">
    <location>
        <position position="59"/>
    </location>
</feature>
<protein>
    <submittedName>
        <fullName evidence="1">Uncharacterized protein</fullName>
    </submittedName>
</protein>
<dbReference type="AlphaFoldDB" id="X0SZD1"/>
<name>X0SZD1_9ZZZZ</name>
<evidence type="ECO:0000313" key="1">
    <source>
        <dbReference type="EMBL" id="GAF86339.1"/>
    </source>
</evidence>
<proteinExistence type="predicted"/>
<reference evidence="1" key="1">
    <citation type="journal article" date="2014" name="Front. Microbiol.">
        <title>High frequency of phylogenetically diverse reductive dehalogenase-homologous genes in deep subseafloor sedimentary metagenomes.</title>
        <authorList>
            <person name="Kawai M."/>
            <person name="Futagami T."/>
            <person name="Toyoda A."/>
            <person name="Takaki Y."/>
            <person name="Nishi S."/>
            <person name="Hori S."/>
            <person name="Arai W."/>
            <person name="Tsubouchi T."/>
            <person name="Morono Y."/>
            <person name="Uchiyama I."/>
            <person name="Ito T."/>
            <person name="Fujiyama A."/>
            <person name="Inagaki F."/>
            <person name="Takami H."/>
        </authorList>
    </citation>
    <scope>NUCLEOTIDE SEQUENCE</scope>
    <source>
        <strain evidence="1">Expedition CK06-06</strain>
    </source>
</reference>
<organism evidence="1">
    <name type="scientific">marine sediment metagenome</name>
    <dbReference type="NCBI Taxonomy" id="412755"/>
    <lineage>
        <taxon>unclassified sequences</taxon>
        <taxon>metagenomes</taxon>
        <taxon>ecological metagenomes</taxon>
    </lineage>
</organism>
<sequence length="59" mass="6897">MPWIDKAILSTDDHEIAKEGLFHGLEVPFMRPEELAGDQSKSVDMWRHAWLKSEEHYGM</sequence>
<dbReference type="EMBL" id="BARS01017608">
    <property type="protein sequence ID" value="GAF86339.1"/>
    <property type="molecule type" value="Genomic_DNA"/>
</dbReference>
<gene>
    <name evidence="1" type="ORF">S01H1_28776</name>
</gene>
<dbReference type="InterPro" id="IPR029044">
    <property type="entry name" value="Nucleotide-diphossugar_trans"/>
</dbReference>
<dbReference type="Gene3D" id="3.90.550.10">
    <property type="entry name" value="Spore Coat Polysaccharide Biosynthesis Protein SpsA, Chain A"/>
    <property type="match status" value="1"/>
</dbReference>
<accession>X0SZD1</accession>